<dbReference type="Proteomes" id="UP001281147">
    <property type="component" value="Unassembled WGS sequence"/>
</dbReference>
<evidence type="ECO:0000313" key="1">
    <source>
        <dbReference type="EMBL" id="KAK3720878.1"/>
    </source>
</evidence>
<protein>
    <submittedName>
        <fullName evidence="1">Uncharacterized protein</fullName>
    </submittedName>
</protein>
<proteinExistence type="predicted"/>
<sequence length="207" mass="23813">MDDSPLAKLSAELHNGIYHLALRSEQPVTVVIHRGKSQEAHRRLDELKPPQALTLTCQQIRNESTQVFYSANTFDIPRFYFMIQEMNMKALRSITISALTFDRRWETGCFARDYAEPLKKLRQASKRIPNSSVTAIAKVRTPGCKLYSKVKSFNLDMQDFGKPWTATCEQLDKTASEHSLPLVIFSLKNTREKVQWCQQYVQIAEAE</sequence>
<accession>A0ACC3NSF6</accession>
<evidence type="ECO:0000313" key="2">
    <source>
        <dbReference type="Proteomes" id="UP001281147"/>
    </source>
</evidence>
<reference evidence="1" key="1">
    <citation type="submission" date="2023-07" db="EMBL/GenBank/DDBJ databases">
        <title>Black Yeasts Isolated from many extreme environments.</title>
        <authorList>
            <person name="Coleine C."/>
            <person name="Stajich J.E."/>
            <person name="Selbmann L."/>
        </authorList>
    </citation>
    <scope>NUCLEOTIDE SEQUENCE</scope>
    <source>
        <strain evidence="1">CCFEE 5714</strain>
    </source>
</reference>
<name>A0ACC3NSF6_9PEZI</name>
<gene>
    <name evidence="1" type="ORF">LTR37_003541</name>
</gene>
<keyword evidence="2" id="KW-1185">Reference proteome</keyword>
<organism evidence="1 2">
    <name type="scientific">Vermiconidia calcicola</name>
    <dbReference type="NCBI Taxonomy" id="1690605"/>
    <lineage>
        <taxon>Eukaryota</taxon>
        <taxon>Fungi</taxon>
        <taxon>Dikarya</taxon>
        <taxon>Ascomycota</taxon>
        <taxon>Pezizomycotina</taxon>
        <taxon>Dothideomycetes</taxon>
        <taxon>Dothideomycetidae</taxon>
        <taxon>Mycosphaerellales</taxon>
        <taxon>Extremaceae</taxon>
        <taxon>Vermiconidia</taxon>
    </lineage>
</organism>
<dbReference type="EMBL" id="JAUTXU010000020">
    <property type="protein sequence ID" value="KAK3720878.1"/>
    <property type="molecule type" value="Genomic_DNA"/>
</dbReference>
<comment type="caution">
    <text evidence="1">The sequence shown here is derived from an EMBL/GenBank/DDBJ whole genome shotgun (WGS) entry which is preliminary data.</text>
</comment>